<dbReference type="Proteomes" id="UP000236173">
    <property type="component" value="Unassembled WGS sequence"/>
</dbReference>
<evidence type="ECO:0000256" key="1">
    <source>
        <dbReference type="ARBA" id="ARBA00007401"/>
    </source>
</evidence>
<dbReference type="Pfam" id="PF02837">
    <property type="entry name" value="Glyco_hydro_2_N"/>
    <property type="match status" value="1"/>
</dbReference>
<proteinExistence type="inferred from homology"/>
<gene>
    <name evidence="8" type="ORF">HRbin17_00415</name>
</gene>
<feature type="domain" description="DnaJ-like protein C11 C-terminal" evidence="7">
    <location>
        <begin position="798"/>
        <end position="863"/>
    </location>
</feature>
<dbReference type="AlphaFoldDB" id="A0A2H5X9Q6"/>
<comment type="similarity">
    <text evidence="1">Belongs to the glycosyl hydrolase 2 family.</text>
</comment>
<dbReference type="EMBL" id="BEHT01000004">
    <property type="protein sequence ID" value="GBC97920.1"/>
    <property type="molecule type" value="Genomic_DNA"/>
</dbReference>
<evidence type="ECO:0000313" key="8">
    <source>
        <dbReference type="EMBL" id="GBC97920.1"/>
    </source>
</evidence>
<comment type="caution">
    <text evidence="8">The sequence shown here is derived from an EMBL/GenBank/DDBJ whole genome shotgun (WGS) entry which is preliminary data.</text>
</comment>
<evidence type="ECO:0000256" key="2">
    <source>
        <dbReference type="ARBA" id="ARBA00022729"/>
    </source>
</evidence>
<feature type="domain" description="Glycosyl hydrolases family 2 sugar binding" evidence="6">
    <location>
        <begin position="948"/>
        <end position="1036"/>
    </location>
</feature>
<accession>A0A2H5X9Q6</accession>
<evidence type="ECO:0000256" key="5">
    <source>
        <dbReference type="SAM" id="SignalP"/>
    </source>
</evidence>
<dbReference type="NCBIfam" id="NF045579">
    <property type="entry name" value="rhamnoside_JR"/>
    <property type="match status" value="1"/>
</dbReference>
<keyword evidence="2 5" id="KW-0732">Signal</keyword>
<dbReference type="InterPro" id="IPR024586">
    <property type="entry name" value="DnaJ-like_C11_C"/>
</dbReference>
<evidence type="ECO:0000259" key="7">
    <source>
        <dbReference type="Pfam" id="PF11875"/>
    </source>
</evidence>
<dbReference type="Pfam" id="PF11875">
    <property type="entry name" value="DnaJ-like_C11_C"/>
    <property type="match status" value="1"/>
</dbReference>
<dbReference type="Pfam" id="PF17132">
    <property type="entry name" value="Glyco_hydro_106"/>
    <property type="match status" value="2"/>
</dbReference>
<dbReference type="GO" id="GO:0004553">
    <property type="term" value="F:hydrolase activity, hydrolyzing O-glycosyl compounds"/>
    <property type="evidence" value="ECO:0007669"/>
    <property type="project" value="InterPro"/>
</dbReference>
<feature type="signal peptide" evidence="5">
    <location>
        <begin position="1"/>
        <end position="23"/>
    </location>
</feature>
<dbReference type="PANTHER" id="PTHR43817:SF1">
    <property type="entry name" value="HYDROLASE, FAMILY 43, PUTATIVE (AFU_ORTHOLOGUE AFUA_3G01660)-RELATED"/>
    <property type="match status" value="1"/>
</dbReference>
<organism evidence="8 9">
    <name type="scientific">Candidatus Fervidibacter japonicus</name>
    <dbReference type="NCBI Taxonomy" id="2035412"/>
    <lineage>
        <taxon>Bacteria</taxon>
        <taxon>Candidatus Fervidibacterota</taxon>
        <taxon>Candidatus Fervidibacter</taxon>
    </lineage>
</organism>
<evidence type="ECO:0000256" key="3">
    <source>
        <dbReference type="ARBA" id="ARBA00022801"/>
    </source>
</evidence>
<dbReference type="InterPro" id="IPR008979">
    <property type="entry name" value="Galactose-bd-like_sf"/>
</dbReference>
<evidence type="ECO:0000256" key="4">
    <source>
        <dbReference type="ARBA" id="ARBA00023186"/>
    </source>
</evidence>
<dbReference type="Gene3D" id="2.60.120.260">
    <property type="entry name" value="Galactose-binding domain-like"/>
    <property type="match status" value="1"/>
</dbReference>
<keyword evidence="4" id="KW-0143">Chaperone</keyword>
<feature type="chain" id="PRO_5014156649" description="Glycosyl hydrolases family 2 sugar binding domain-containing protein" evidence="5">
    <location>
        <begin position="24"/>
        <end position="1105"/>
    </location>
</feature>
<evidence type="ECO:0000259" key="6">
    <source>
        <dbReference type="Pfam" id="PF02837"/>
    </source>
</evidence>
<sequence length="1105" mass="124640">MWMKVKVAAVWFALLSVISFCKAQVSPTALQRSFRQPPASAKPHTWWHWVNGNVTKEGITADLEALAKAGIGGVQLFNVDVGVPNGPVKFFSREWFDLFRHAVREAGRLGLEFCVHNCAGWSSSGGPWVKPEHAMQMVVTSQIQVKGPMKFADKLPQPETRAGYYRDIAILAFPTPKGNLRIENLRAKAAYERANNIVPAKGVAAPSEAVIKLSSIVDLTNRLQPDGRLDWEVPEGDWTILRIGHTPTGKDNHPAPQEGRGLEVDKMSREALDAFWKSAIEPLLREVGPLAGKVFNNVLVDSYEVGCQNWTPKFREEFRKRCGYDLLPYLPVLAGYVVESVEVSERFLWDYRRTIADLFAENYYGYFAELCRKNGLLFSTEPYGNGPFEDLVCGGRADIPMGEFWVGTNWGMETCKLAASTAHVYGKPIVGAEAFTATPEHGRWSTHPYMLKAIGDRAFCEGINRFIFHTTAHQPWFNVLPAMTMGPWGSHFGRTQTWWDNAKAWIDYLTRCQYLLQQGTFVADILFFVGEHAPNSAPYRPDLKAKGYDYDACPTEVLMRARVRNGKVVLPSGTSYEVLVLPDSDAMTPQVLRKIRELVSAGATIIGPKPTRSPSLQNYPQCDAEVQKLANEIWGKLNGKTFTERSYGKGKVCWGKAVEDVLAQKGVKPDFEFKGSGFASIAWIHRRIGNLDIYFVANQRERWETVECTFRVRGKVPELWHPDSGEIEQATAFGERDDRITVLLQLPPYGSFFVVFRSDRKPIDAVVSFQRNGTNAWLPERAPTKRLEIRRAIYGVLNDPNRCVDVTKQLQAMVQDGELVVQASNAIAGDPAPFVVKQLRVDYAVDGEERTVIVREGEVLQIPEGTRVLARFPADLRVNEKGQVELVAWQSGVYEIKTRTGKKRTIMVKSVPEPLALDDNWEVRFPPNWGAPEVVKFERLISWSQHPDAGIRYFSGTATYVREFEVPKDWLGEGKVIVLDLGVVRHIAEVRINGVALGVRWTPPFRFEITKFVKPGRNRLEVRVTNTWVNRLIGDEELPDDCEWHSDGRLMAFPQWFVEGKQRPSGRLTFTTWKHYRKGAPLEEAGLLGPVRIIVGSRHPLQTQR</sequence>
<dbReference type="GO" id="GO:0005975">
    <property type="term" value="P:carbohydrate metabolic process"/>
    <property type="evidence" value="ECO:0007669"/>
    <property type="project" value="InterPro"/>
</dbReference>
<keyword evidence="3" id="KW-0378">Hydrolase</keyword>
<reference evidence="9" key="1">
    <citation type="submission" date="2017-09" db="EMBL/GenBank/DDBJ databases">
        <title>Metaegenomics of thermophilic ammonia-oxidizing enrichment culture.</title>
        <authorList>
            <person name="Kato S."/>
            <person name="Suzuki K."/>
        </authorList>
    </citation>
    <scope>NUCLEOTIDE SEQUENCE [LARGE SCALE GENOMIC DNA]</scope>
</reference>
<dbReference type="PANTHER" id="PTHR43817">
    <property type="entry name" value="GLYCOSYL HYDROLASE"/>
    <property type="match status" value="1"/>
</dbReference>
<dbReference type="InterPro" id="IPR006104">
    <property type="entry name" value="Glyco_hydro_2_N"/>
</dbReference>
<name>A0A2H5X9Q6_9BACT</name>
<evidence type="ECO:0000313" key="9">
    <source>
        <dbReference type="Proteomes" id="UP000236173"/>
    </source>
</evidence>
<protein>
    <recommendedName>
        <fullName evidence="10">Glycosyl hydrolases family 2 sugar binding domain-containing protein</fullName>
    </recommendedName>
</protein>
<evidence type="ECO:0008006" key="10">
    <source>
        <dbReference type="Google" id="ProtNLM"/>
    </source>
</evidence>
<dbReference type="SUPFAM" id="SSF49785">
    <property type="entry name" value="Galactose-binding domain-like"/>
    <property type="match status" value="1"/>
</dbReference>